<keyword evidence="1" id="KW-0472">Membrane</keyword>
<name>A0A062V6X1_9EURY</name>
<proteinExistence type="predicted"/>
<dbReference type="RefSeq" id="WP_048091504.1">
    <property type="nucleotide sequence ID" value="NZ_JMIY01000005.1"/>
</dbReference>
<evidence type="ECO:0000313" key="3">
    <source>
        <dbReference type="Proteomes" id="UP000027153"/>
    </source>
</evidence>
<dbReference type="Proteomes" id="UP000027153">
    <property type="component" value="Unassembled WGS sequence"/>
</dbReference>
<evidence type="ECO:0000256" key="1">
    <source>
        <dbReference type="SAM" id="Phobius"/>
    </source>
</evidence>
<feature type="transmembrane region" description="Helical" evidence="1">
    <location>
        <begin position="261"/>
        <end position="282"/>
    </location>
</feature>
<keyword evidence="3" id="KW-1185">Reference proteome</keyword>
<organism evidence="2 3">
    <name type="scientific">Candidatus Methanoperedens nitratireducens</name>
    <dbReference type="NCBI Taxonomy" id="1392998"/>
    <lineage>
        <taxon>Archaea</taxon>
        <taxon>Methanobacteriati</taxon>
        <taxon>Methanobacteriota</taxon>
        <taxon>Stenosarchaea group</taxon>
        <taxon>Methanomicrobia</taxon>
        <taxon>Methanosarcinales</taxon>
        <taxon>ANME-2 cluster</taxon>
        <taxon>Candidatus Methanoperedentaceae</taxon>
        <taxon>Candidatus Methanoperedens</taxon>
    </lineage>
</organism>
<dbReference type="EMBL" id="JMIY01000005">
    <property type="protein sequence ID" value="KCZ71514.1"/>
    <property type="molecule type" value="Genomic_DNA"/>
</dbReference>
<accession>A0A062V6X1</accession>
<reference evidence="2 3" key="1">
    <citation type="journal article" date="2013" name="Nature">
        <title>Anaerobic oxidation of methane coupled to nitrate reduction in a novel archaeal lineage.</title>
        <authorList>
            <person name="Haroon M.F."/>
            <person name="Hu S."/>
            <person name="Shi Y."/>
            <person name="Imelfort M."/>
            <person name="Keller J."/>
            <person name="Hugenholtz P."/>
            <person name="Yuan Z."/>
            <person name="Tyson G.W."/>
        </authorList>
    </citation>
    <scope>NUCLEOTIDE SEQUENCE [LARGE SCALE GENOMIC DNA]</scope>
    <source>
        <strain evidence="2 3">ANME-2d</strain>
    </source>
</reference>
<keyword evidence="1" id="KW-1133">Transmembrane helix</keyword>
<sequence>MSEFLDFILEIINYFPKSEPLLLFPTVIAIIVGSFSYFGFFYNFYRPKLPEKTFLNFHGMIFIFGYLFTFFWFTKYLIFPILPDRVLLVSSIIMILIIFYLFDFKISLILIIIVAILSVLFGYTDYYKLVIIDKAISIITIAVTFVYITLVVLSSVRKCDVAENSLEYKSLYELEWFSKYLTLESLQEINIKSSKVSTSLISYFEKQGRIYKEIGKKIYNNIKENAEKASKIPESGQEISNTESYFVNKSKLSILKELGHLLLDLLIFGPPKLILLLILAYLNLSIKNLSLTLGILVFSSIFIALTLISMEKGISADIFRYARVIIKRDASGKGPKSMDGRIKRMDKEAVQLLVKHPDKSIHLEYIPMDSIIHIELIKRPRSFGK</sequence>
<keyword evidence="1" id="KW-0812">Transmembrane</keyword>
<feature type="transmembrane region" description="Helical" evidence="1">
    <location>
        <begin position="107"/>
        <end position="123"/>
    </location>
</feature>
<feature type="transmembrane region" description="Helical" evidence="1">
    <location>
        <begin position="288"/>
        <end position="310"/>
    </location>
</feature>
<protein>
    <submittedName>
        <fullName evidence="2">Uncharacterized protein</fullName>
    </submittedName>
</protein>
<feature type="transmembrane region" description="Helical" evidence="1">
    <location>
        <begin position="54"/>
        <end position="73"/>
    </location>
</feature>
<gene>
    <name evidence="2" type="ORF">ANME2D_02246</name>
</gene>
<feature type="transmembrane region" description="Helical" evidence="1">
    <location>
        <begin position="20"/>
        <end position="42"/>
    </location>
</feature>
<evidence type="ECO:0000313" key="2">
    <source>
        <dbReference type="EMBL" id="KCZ71514.1"/>
    </source>
</evidence>
<dbReference type="AlphaFoldDB" id="A0A062V6X1"/>
<comment type="caution">
    <text evidence="2">The sequence shown here is derived from an EMBL/GenBank/DDBJ whole genome shotgun (WGS) entry which is preliminary data.</text>
</comment>
<feature type="transmembrane region" description="Helical" evidence="1">
    <location>
        <begin position="85"/>
        <end position="102"/>
    </location>
</feature>
<feature type="transmembrane region" description="Helical" evidence="1">
    <location>
        <begin position="135"/>
        <end position="156"/>
    </location>
</feature>